<dbReference type="EMBL" id="MN741034">
    <property type="protein sequence ID" value="QHU23578.1"/>
    <property type="molecule type" value="Genomic_DNA"/>
</dbReference>
<protein>
    <submittedName>
        <fullName evidence="1">Uncharacterized protein</fullName>
    </submittedName>
</protein>
<sequence length="139" mass="17014">MQDFVHWLFEKTNSSDNQTQKDLLDLLFYEMIHTIQAMEDVSINHELTEIQHLFYVFSYHKDLIQFKEMDLYFDLKYNDSIVNLFMRFQDISRSFGSLLFQTRDDNAYHLLTFINHIVEIHEYDEEDDSIIFQNDEEMY</sequence>
<evidence type="ECO:0000313" key="1">
    <source>
        <dbReference type="EMBL" id="QHU23578.1"/>
    </source>
</evidence>
<organism evidence="1">
    <name type="scientific">viral metagenome</name>
    <dbReference type="NCBI Taxonomy" id="1070528"/>
    <lineage>
        <taxon>unclassified sequences</taxon>
        <taxon>metagenomes</taxon>
        <taxon>organismal metagenomes</taxon>
    </lineage>
</organism>
<accession>A0A6C0L540</accession>
<proteinExistence type="predicted"/>
<name>A0A6C0L540_9ZZZZ</name>
<dbReference type="AlphaFoldDB" id="A0A6C0L540"/>
<reference evidence="1" key="1">
    <citation type="journal article" date="2020" name="Nature">
        <title>Giant virus diversity and host interactions through global metagenomics.</title>
        <authorList>
            <person name="Schulz F."/>
            <person name="Roux S."/>
            <person name="Paez-Espino D."/>
            <person name="Jungbluth S."/>
            <person name="Walsh D.A."/>
            <person name="Denef V.J."/>
            <person name="McMahon K.D."/>
            <person name="Konstantinidis K.T."/>
            <person name="Eloe-Fadrosh E.A."/>
            <person name="Kyrpides N.C."/>
            <person name="Woyke T."/>
        </authorList>
    </citation>
    <scope>NUCLEOTIDE SEQUENCE</scope>
    <source>
        <strain evidence="1">GVMAG-S-ERX555907-94</strain>
    </source>
</reference>